<dbReference type="Pfam" id="PF13742">
    <property type="entry name" value="tRNA_anti_2"/>
    <property type="match status" value="1"/>
</dbReference>
<evidence type="ECO:0000259" key="6">
    <source>
        <dbReference type="Pfam" id="PF02601"/>
    </source>
</evidence>
<evidence type="ECO:0000256" key="4">
    <source>
        <dbReference type="ARBA" id="ARBA00022839"/>
    </source>
</evidence>
<keyword evidence="3 8" id="KW-0378">Hydrolase</keyword>
<dbReference type="NCBIfam" id="TIGR00237">
    <property type="entry name" value="xseA"/>
    <property type="match status" value="1"/>
</dbReference>
<evidence type="ECO:0000256" key="3">
    <source>
        <dbReference type="ARBA" id="ARBA00022801"/>
    </source>
</evidence>
<keyword evidence="1" id="KW-0963">Cytoplasm</keyword>
<comment type="caution">
    <text evidence="8">The sequence shown here is derived from an EMBL/GenBank/DDBJ whole genome shotgun (WGS) entry which is preliminary data.</text>
</comment>
<organism evidence="8">
    <name type="scientific">mine drainage metagenome</name>
    <dbReference type="NCBI Taxonomy" id="410659"/>
    <lineage>
        <taxon>unclassified sequences</taxon>
        <taxon>metagenomes</taxon>
        <taxon>ecological metagenomes</taxon>
    </lineage>
</organism>
<keyword evidence="4 8" id="KW-0269">Exonuclease</keyword>
<dbReference type="PANTHER" id="PTHR30008:SF0">
    <property type="entry name" value="EXODEOXYRIBONUCLEASE 7 LARGE SUBUNIT"/>
    <property type="match status" value="1"/>
</dbReference>
<dbReference type="InterPro" id="IPR020579">
    <property type="entry name" value="Exonuc_VII_lsu_C"/>
</dbReference>
<evidence type="ECO:0000259" key="7">
    <source>
        <dbReference type="Pfam" id="PF13742"/>
    </source>
</evidence>
<evidence type="ECO:0000256" key="1">
    <source>
        <dbReference type="ARBA" id="ARBA00022490"/>
    </source>
</evidence>
<dbReference type="HAMAP" id="MF_00378">
    <property type="entry name" value="Exonuc_7_L"/>
    <property type="match status" value="1"/>
</dbReference>
<evidence type="ECO:0000256" key="5">
    <source>
        <dbReference type="SAM" id="MobiDB-lite"/>
    </source>
</evidence>
<evidence type="ECO:0000256" key="2">
    <source>
        <dbReference type="ARBA" id="ARBA00022722"/>
    </source>
</evidence>
<dbReference type="GO" id="GO:0008855">
    <property type="term" value="F:exodeoxyribonuclease VII activity"/>
    <property type="evidence" value="ECO:0007669"/>
    <property type="project" value="UniProtKB-EC"/>
</dbReference>
<dbReference type="GO" id="GO:0006308">
    <property type="term" value="P:DNA catabolic process"/>
    <property type="evidence" value="ECO:0007669"/>
    <property type="project" value="InterPro"/>
</dbReference>
<dbReference type="GO" id="GO:0003676">
    <property type="term" value="F:nucleic acid binding"/>
    <property type="evidence" value="ECO:0007669"/>
    <property type="project" value="InterPro"/>
</dbReference>
<keyword evidence="2" id="KW-0540">Nuclease</keyword>
<proteinExistence type="inferred from homology"/>
<accession>E6PIH0</accession>
<name>E6PIH0_9ZZZZ</name>
<feature type="domain" description="Exonuclease VII large subunit C-terminal" evidence="6">
    <location>
        <begin position="183"/>
        <end position="494"/>
    </location>
</feature>
<dbReference type="InterPro" id="IPR003753">
    <property type="entry name" value="Exonuc_VII_L"/>
</dbReference>
<evidence type="ECO:0000313" key="8">
    <source>
        <dbReference type="EMBL" id="CBH76260.1"/>
    </source>
</evidence>
<sequence>MRACESRSITDRLVDSKTQRDAASEHRGRRDELRAARLDPAAIEYARTECEPMSEPEEQLAPFTVAEFSQRMSDLFHKVPRFRDIAVSGEITGFHPSANAIYFDLKDQGAQGGPLLSCFLRAERLPRGVELADGLAVVARGEIINYGPRSRYSLTVREIEATGLGLLFVEFQALKERLKREGLFNEERKRPLPRFPRTLAVVSTREGKGIDDFVREIEKRGPFVGFCMFDTRVQGIGAERDIAAAIARADESGADLIILGRGGGSYEDLFPFNREEVVRAIVAARTPVLTAIGHSADIHLADLAADERANTPSLAADRVLAGWMKAAEWLPKMNERLFNAAERRIDFAARGIESRARMLGDTIARRLATKQSALVQRERALVALDPRARLAGRAAAIATRSEQLSAASAALLRRAGTRMDANKERLPERLDGLFARKRSLLDLAAAALRGADPNAPLQRGYAMVLRDGAVVRNAAQLRVGDEIRARFGRGSASARIESIGTEEGNA</sequence>
<dbReference type="PANTHER" id="PTHR30008">
    <property type="entry name" value="EXODEOXYRIBONUCLEASE 7 LARGE SUBUNIT"/>
    <property type="match status" value="1"/>
</dbReference>
<dbReference type="EMBL" id="CABL01000019">
    <property type="protein sequence ID" value="CBH76260.1"/>
    <property type="molecule type" value="Genomic_DNA"/>
</dbReference>
<gene>
    <name evidence="8" type="ORF">CARN1_0740</name>
</gene>
<dbReference type="Pfam" id="PF02601">
    <property type="entry name" value="Exonuc_VII_L"/>
    <property type="match status" value="1"/>
</dbReference>
<dbReference type="InterPro" id="IPR025824">
    <property type="entry name" value="OB-fold_nuc-bd_dom"/>
</dbReference>
<protein>
    <submittedName>
        <fullName evidence="8">Putative Exodeoxyribonuclease 7 large subunit (Exodeoxyribonuclease VII large subunit) (Exonuclease VII large subunit)</fullName>
        <ecNumber evidence="8">3.1.11.6</ecNumber>
    </submittedName>
</protein>
<dbReference type="GO" id="GO:0009318">
    <property type="term" value="C:exodeoxyribonuclease VII complex"/>
    <property type="evidence" value="ECO:0007669"/>
    <property type="project" value="InterPro"/>
</dbReference>
<dbReference type="CDD" id="cd04489">
    <property type="entry name" value="ExoVII_LU_OBF"/>
    <property type="match status" value="1"/>
</dbReference>
<feature type="domain" description="OB-fold nucleic acid binding" evidence="7">
    <location>
        <begin position="63"/>
        <end position="160"/>
    </location>
</feature>
<reference evidence="8" key="1">
    <citation type="submission" date="2009-10" db="EMBL/GenBank/DDBJ databases">
        <title>Diversity of trophic interactions inside an arsenic-rich microbial ecosystem.</title>
        <authorList>
            <person name="Bertin P.N."/>
            <person name="Heinrich-Salmeron A."/>
            <person name="Pelletier E."/>
            <person name="Goulhen-Chollet F."/>
            <person name="Arsene-Ploetze F."/>
            <person name="Gallien S."/>
            <person name="Calteau A."/>
            <person name="Vallenet D."/>
            <person name="Casiot C."/>
            <person name="Chane-Woon-Ming B."/>
            <person name="Giloteaux L."/>
            <person name="Barakat M."/>
            <person name="Bonnefoy V."/>
            <person name="Bruneel O."/>
            <person name="Chandler M."/>
            <person name="Cleiss J."/>
            <person name="Duran R."/>
            <person name="Elbaz-Poulichet F."/>
            <person name="Fonknechten N."/>
            <person name="Lauga B."/>
            <person name="Mornico D."/>
            <person name="Ortet P."/>
            <person name="Schaeffer C."/>
            <person name="Siguier P."/>
            <person name="Alexander Thil Smith A."/>
            <person name="Van Dorsselaer A."/>
            <person name="Weissenbach J."/>
            <person name="Medigue C."/>
            <person name="Le Paslier D."/>
        </authorList>
    </citation>
    <scope>NUCLEOTIDE SEQUENCE</scope>
</reference>
<dbReference type="EC" id="3.1.11.6" evidence="8"/>
<feature type="region of interest" description="Disordered" evidence="5">
    <location>
        <begin position="1"/>
        <end position="31"/>
    </location>
</feature>
<dbReference type="AlphaFoldDB" id="E6PIH0"/>